<feature type="transmembrane region" description="Helical" evidence="2">
    <location>
        <begin position="488"/>
        <end position="512"/>
    </location>
</feature>
<dbReference type="EnsemblMetazoa" id="XM_050658662.1">
    <property type="protein sequence ID" value="XP_050514619.1"/>
    <property type="gene ID" value="LOC126889924"/>
</dbReference>
<feature type="region of interest" description="Disordered" evidence="1">
    <location>
        <begin position="674"/>
        <end position="716"/>
    </location>
</feature>
<evidence type="ECO:0000313" key="4">
    <source>
        <dbReference type="EnsemblMetazoa" id="XP_050514619.1"/>
    </source>
</evidence>
<protein>
    <submittedName>
        <fullName evidence="4">Uncharacterized protein</fullName>
    </submittedName>
</protein>
<keyword evidence="5" id="KW-1185">Reference proteome</keyword>
<proteinExistence type="predicted"/>
<evidence type="ECO:0000256" key="2">
    <source>
        <dbReference type="SAM" id="Phobius"/>
    </source>
</evidence>
<dbReference type="InterPro" id="IPR032675">
    <property type="entry name" value="LRR_dom_sf"/>
</dbReference>
<dbReference type="RefSeq" id="XP_050514619.1">
    <property type="nucleotide sequence ID" value="XM_050658662.1"/>
</dbReference>
<feature type="signal peptide" evidence="3">
    <location>
        <begin position="1"/>
        <end position="20"/>
    </location>
</feature>
<keyword evidence="2" id="KW-0472">Membrane</keyword>
<organism evidence="4 5">
    <name type="scientific">Diabrotica virgifera virgifera</name>
    <name type="common">western corn rootworm</name>
    <dbReference type="NCBI Taxonomy" id="50390"/>
    <lineage>
        <taxon>Eukaryota</taxon>
        <taxon>Metazoa</taxon>
        <taxon>Ecdysozoa</taxon>
        <taxon>Arthropoda</taxon>
        <taxon>Hexapoda</taxon>
        <taxon>Insecta</taxon>
        <taxon>Pterygota</taxon>
        <taxon>Neoptera</taxon>
        <taxon>Endopterygota</taxon>
        <taxon>Coleoptera</taxon>
        <taxon>Polyphaga</taxon>
        <taxon>Cucujiformia</taxon>
        <taxon>Chrysomeloidea</taxon>
        <taxon>Chrysomelidae</taxon>
        <taxon>Galerucinae</taxon>
        <taxon>Diabroticina</taxon>
        <taxon>Diabroticites</taxon>
        <taxon>Diabrotica</taxon>
    </lineage>
</organism>
<feature type="chain" id="PRO_5046648264" evidence="3">
    <location>
        <begin position="21"/>
        <end position="716"/>
    </location>
</feature>
<evidence type="ECO:0000256" key="1">
    <source>
        <dbReference type="SAM" id="MobiDB-lite"/>
    </source>
</evidence>
<name>A0ABM5KWQ4_DIAVI</name>
<feature type="region of interest" description="Disordered" evidence="1">
    <location>
        <begin position="644"/>
        <end position="663"/>
    </location>
</feature>
<dbReference type="Proteomes" id="UP001652700">
    <property type="component" value="Unplaced"/>
</dbReference>
<dbReference type="GeneID" id="126889924"/>
<keyword evidence="3" id="KW-0732">Signal</keyword>
<evidence type="ECO:0000313" key="5">
    <source>
        <dbReference type="Proteomes" id="UP001652700"/>
    </source>
</evidence>
<keyword evidence="2" id="KW-0812">Transmembrane</keyword>
<keyword evidence="2" id="KW-1133">Transmembrane helix</keyword>
<accession>A0ABM5KWQ4</accession>
<reference evidence="4" key="1">
    <citation type="submission" date="2025-05" db="UniProtKB">
        <authorList>
            <consortium name="EnsemblMetazoa"/>
        </authorList>
    </citation>
    <scope>IDENTIFICATION</scope>
</reference>
<evidence type="ECO:0000256" key="3">
    <source>
        <dbReference type="SAM" id="SignalP"/>
    </source>
</evidence>
<dbReference type="Gene3D" id="3.80.10.10">
    <property type="entry name" value="Ribonuclease Inhibitor"/>
    <property type="match status" value="1"/>
</dbReference>
<sequence>MKNMGVRWFFLLWMFFCVCTLRFISVAAETGYTMCDIQECNCTIKVAPWKVINCSLHEGQAINLENANVPKEAFEIYINGGRELTFSTKTFKEVPALSFIYLNGIQRVVMEKKSFYYITSSSLLIQIQNCDELIIKTGAFEYLQSSVSIEVFNVHYVSVEPAAFSKLDNSTFKNVKLLKLYERSFDFKNQKTIASYGPVTVIIFDNVEIPKIPREVFLQSLASVSFQNCKIGVILTDAFKATQISSIVLINSSIENIQAAAFAERSLICDFKISKCNISRIQSKAVFAAFGNFSLSHSIVTDIESGAINATIARSEISHNQIFNIYPSGITIHSWNFVSMDKNIIKNLHRNFLTASHGNENEKLSFKGNDVYAVEEGALSFLSNIDSSILTFDDNFFNQSCDCSIDHWIEKVASINQIPLIKDTSFCTVNELLSKCFSLPIGTINIQNFTEKACKNLTICEPYEGKTRVVDTTSKIFLEEDDSTKQNWLIFMLTIIGLFVLAILVTFIILIVRGSRWLKEKGYFRNVHYNNNDLSIEEEGTVVTVDENEKLEIPEELTLEFLQVLAKRLDDPNTHQDASEMIERLYEMFIIDDGYENNNRQEEEAHLYEELGNLNLQIPPPPYEEEKESSSGARSILKLMEEKFTQQAEPSVNGKPSLVGEYSEPTDAAVHLYSELKNKTDKSDNSKSSTDCLKPSETLNNVKNDWLSLPGPSTKL</sequence>
<feature type="compositionally biased region" description="Basic and acidic residues" evidence="1">
    <location>
        <begin position="674"/>
        <end position="685"/>
    </location>
</feature>
<dbReference type="SUPFAM" id="SSF52058">
    <property type="entry name" value="L domain-like"/>
    <property type="match status" value="1"/>
</dbReference>